<feature type="transmembrane region" description="Helical" evidence="5">
    <location>
        <begin position="200"/>
        <end position="220"/>
    </location>
</feature>
<organism evidence="7 8">
    <name type="scientific">Aliiroseovarius crassostreae</name>
    <dbReference type="NCBI Taxonomy" id="154981"/>
    <lineage>
        <taxon>Bacteria</taxon>
        <taxon>Pseudomonadati</taxon>
        <taxon>Pseudomonadota</taxon>
        <taxon>Alphaproteobacteria</taxon>
        <taxon>Rhodobacterales</taxon>
        <taxon>Paracoccaceae</taxon>
        <taxon>Aliiroseovarius</taxon>
    </lineage>
</organism>
<dbReference type="InterPro" id="IPR000620">
    <property type="entry name" value="EamA_dom"/>
</dbReference>
<evidence type="ECO:0000313" key="8">
    <source>
        <dbReference type="Proteomes" id="UP000050471"/>
    </source>
</evidence>
<feature type="domain" description="EamA" evidence="6">
    <location>
        <begin position="8"/>
        <end position="131"/>
    </location>
</feature>
<comment type="subcellular location">
    <subcellularLocation>
        <location evidence="1">Membrane</location>
        <topology evidence="1">Multi-pass membrane protein</topology>
    </subcellularLocation>
</comment>
<dbReference type="EMBL" id="LKBA01000004">
    <property type="protein sequence ID" value="KPN64503.1"/>
    <property type="molecule type" value="Genomic_DNA"/>
</dbReference>
<dbReference type="GO" id="GO:0016020">
    <property type="term" value="C:membrane"/>
    <property type="evidence" value="ECO:0007669"/>
    <property type="project" value="UniProtKB-SubCell"/>
</dbReference>
<protein>
    <recommendedName>
        <fullName evidence="6">EamA domain-containing protein</fullName>
    </recommendedName>
</protein>
<evidence type="ECO:0000256" key="4">
    <source>
        <dbReference type="ARBA" id="ARBA00023136"/>
    </source>
</evidence>
<feature type="transmembrane region" description="Helical" evidence="5">
    <location>
        <begin position="139"/>
        <end position="160"/>
    </location>
</feature>
<accession>A0A0P7IKA6</accession>
<name>A0A0P7IKA6_9RHOB</name>
<dbReference type="Proteomes" id="UP000050471">
    <property type="component" value="Unassembled WGS sequence"/>
</dbReference>
<sequence>MRLFALTTLTMLAFAANSLLNRAALLGEGMDPASFALIRVAAGAVMLMVLLRLRAPVEIRRPQPLAVLGLVAYLLGFSYAYTSMDAGVGALILFAGVQITMFSGALRAGENLPLRRWIGALAALAGLVFLLWPRETVELSGPGFALMSLAAVGWGIYSLIGRNVQDPLEATAWNFLYSFLMVALFYWGASPVVIPVGMPLGLALISGAITSGLGYALWYAVLPKLGAAPGALAQLSVPVLALGMGALFLGEQIASHTVLAAMIVLTGIAIGSVRFKKI</sequence>
<feature type="transmembrane region" description="Helical" evidence="5">
    <location>
        <begin position="172"/>
        <end position="194"/>
    </location>
</feature>
<evidence type="ECO:0000259" key="6">
    <source>
        <dbReference type="Pfam" id="PF00892"/>
    </source>
</evidence>
<evidence type="ECO:0000256" key="3">
    <source>
        <dbReference type="ARBA" id="ARBA00022989"/>
    </source>
</evidence>
<gene>
    <name evidence="7" type="ORF">AKJ29_18030</name>
</gene>
<keyword evidence="4 5" id="KW-0472">Membrane</keyword>
<dbReference type="OrthoDB" id="321830at2"/>
<keyword evidence="2 5" id="KW-0812">Transmembrane</keyword>
<keyword evidence="8" id="KW-1185">Reference proteome</keyword>
<dbReference type="Pfam" id="PF00892">
    <property type="entry name" value="EamA"/>
    <property type="match status" value="2"/>
</dbReference>
<dbReference type="PANTHER" id="PTHR32322">
    <property type="entry name" value="INNER MEMBRANE TRANSPORTER"/>
    <property type="match status" value="1"/>
</dbReference>
<dbReference type="AlphaFoldDB" id="A0A0P7IKA6"/>
<dbReference type="InterPro" id="IPR037185">
    <property type="entry name" value="EmrE-like"/>
</dbReference>
<feature type="domain" description="EamA" evidence="6">
    <location>
        <begin position="143"/>
        <end position="270"/>
    </location>
</feature>
<feature type="transmembrane region" description="Helical" evidence="5">
    <location>
        <begin position="232"/>
        <end position="250"/>
    </location>
</feature>
<reference evidence="7 8" key="1">
    <citation type="submission" date="2015-09" db="EMBL/GenBank/DDBJ databases">
        <title>Draft genome sequence of Aliiroseovarius crassostreae CV919-312TSm, the causative agent of Roseovarius Oyster Disease (formerly Juvenile Oyster Disease).</title>
        <authorList>
            <person name="Kessner L."/>
            <person name="Spinard E."/>
            <person name="Nelson D."/>
        </authorList>
    </citation>
    <scope>NUCLEOTIDE SEQUENCE [LARGE SCALE GENOMIC DNA]</scope>
    <source>
        <strain evidence="7 8">CV919-312</strain>
    </source>
</reference>
<feature type="transmembrane region" description="Helical" evidence="5">
    <location>
        <begin position="88"/>
        <end position="105"/>
    </location>
</feature>
<dbReference type="STRING" id="154981.AKJ29_18030"/>
<dbReference type="PANTHER" id="PTHR32322:SF9">
    <property type="entry name" value="AMINO-ACID METABOLITE EFFLUX PUMP-RELATED"/>
    <property type="match status" value="1"/>
</dbReference>
<dbReference type="InterPro" id="IPR050638">
    <property type="entry name" value="AA-Vitamin_Transporters"/>
</dbReference>
<dbReference type="RefSeq" id="WP_055188812.1">
    <property type="nucleotide sequence ID" value="NZ_FPBS01000001.1"/>
</dbReference>
<feature type="transmembrane region" description="Helical" evidence="5">
    <location>
        <begin position="117"/>
        <end position="133"/>
    </location>
</feature>
<comment type="caution">
    <text evidence="7">The sequence shown here is derived from an EMBL/GenBank/DDBJ whole genome shotgun (WGS) entry which is preliminary data.</text>
</comment>
<evidence type="ECO:0000256" key="5">
    <source>
        <dbReference type="SAM" id="Phobius"/>
    </source>
</evidence>
<feature type="transmembrane region" description="Helical" evidence="5">
    <location>
        <begin position="32"/>
        <end position="53"/>
    </location>
</feature>
<evidence type="ECO:0000256" key="1">
    <source>
        <dbReference type="ARBA" id="ARBA00004141"/>
    </source>
</evidence>
<evidence type="ECO:0000256" key="2">
    <source>
        <dbReference type="ARBA" id="ARBA00022692"/>
    </source>
</evidence>
<keyword evidence="3 5" id="KW-1133">Transmembrane helix</keyword>
<dbReference type="SUPFAM" id="SSF103481">
    <property type="entry name" value="Multidrug resistance efflux transporter EmrE"/>
    <property type="match status" value="2"/>
</dbReference>
<feature type="transmembrane region" description="Helical" evidence="5">
    <location>
        <begin position="256"/>
        <end position="275"/>
    </location>
</feature>
<proteinExistence type="predicted"/>
<evidence type="ECO:0000313" key="7">
    <source>
        <dbReference type="EMBL" id="KPN64503.1"/>
    </source>
</evidence>
<feature type="transmembrane region" description="Helical" evidence="5">
    <location>
        <begin position="65"/>
        <end position="82"/>
    </location>
</feature>